<protein>
    <recommendedName>
        <fullName evidence="3">N-acetyltransferase domain-containing protein</fullName>
    </recommendedName>
</protein>
<evidence type="ECO:0000313" key="1">
    <source>
        <dbReference type="EMBL" id="SME88483.1"/>
    </source>
</evidence>
<gene>
    <name evidence="1" type="ORF">SAMN06295933_0171</name>
</gene>
<dbReference type="STRING" id="1519643.SAMN06295933_0171"/>
<dbReference type="EMBL" id="FWZU01000001">
    <property type="protein sequence ID" value="SME88483.1"/>
    <property type="molecule type" value="Genomic_DNA"/>
</dbReference>
<dbReference type="AlphaFoldDB" id="A0A1X7C2S4"/>
<organism evidence="1 2">
    <name type="scientific">Desulfovibrio gilichinskyi</name>
    <dbReference type="NCBI Taxonomy" id="1519643"/>
    <lineage>
        <taxon>Bacteria</taxon>
        <taxon>Pseudomonadati</taxon>
        <taxon>Thermodesulfobacteriota</taxon>
        <taxon>Desulfovibrionia</taxon>
        <taxon>Desulfovibrionales</taxon>
        <taxon>Desulfovibrionaceae</taxon>
        <taxon>Desulfovibrio</taxon>
    </lineage>
</organism>
<evidence type="ECO:0000313" key="2">
    <source>
        <dbReference type="Proteomes" id="UP000192906"/>
    </source>
</evidence>
<dbReference type="RefSeq" id="WP_085096948.1">
    <property type="nucleotide sequence ID" value="NZ_FWZU01000001.1"/>
</dbReference>
<proteinExistence type="predicted"/>
<sequence length="168" mass="19051">MSRKSTASKLALGVPTVQDIEFVAENIRQSDRQDISGLWPDMAIFEVIMRDVEKSKLVYGLYLEDVPYAVFGVVPAAVSGVGTPWVVGAKSVDRNALPFVRASLPLIEMLQKFFPVFDTFVCTQNSKSIHWHKWCGFKFNDEKLKIGRDFYYRATRIANVKLNKQGDK</sequence>
<dbReference type="OrthoDB" id="5455258at2"/>
<accession>A0A1X7C2S4</accession>
<keyword evidence="2" id="KW-1185">Reference proteome</keyword>
<evidence type="ECO:0008006" key="3">
    <source>
        <dbReference type="Google" id="ProtNLM"/>
    </source>
</evidence>
<name>A0A1X7C2S4_9BACT</name>
<reference evidence="2" key="1">
    <citation type="submission" date="2017-04" db="EMBL/GenBank/DDBJ databases">
        <authorList>
            <person name="Varghese N."/>
            <person name="Submissions S."/>
        </authorList>
    </citation>
    <scope>NUCLEOTIDE SEQUENCE [LARGE SCALE GENOMIC DNA]</scope>
    <source>
        <strain evidence="2">K3S</strain>
    </source>
</reference>
<dbReference type="Proteomes" id="UP000192906">
    <property type="component" value="Unassembled WGS sequence"/>
</dbReference>